<evidence type="ECO:0000313" key="2">
    <source>
        <dbReference type="Proteomes" id="UP000267804"/>
    </source>
</evidence>
<reference evidence="1 2" key="1">
    <citation type="submission" date="2017-10" db="EMBL/GenBank/DDBJ databases">
        <title>Integration of genomic and chemical information greatly accelerates assignment of the full stereostructure of myelolactone, a potent inhibitor of myeloma from a marine-derived Micromonospora.</title>
        <authorList>
            <person name="Kim M.C."/>
            <person name="Machado H."/>
            <person name="Jensen P.R."/>
            <person name="Fenical W."/>
        </authorList>
    </citation>
    <scope>NUCLEOTIDE SEQUENCE [LARGE SCALE GENOMIC DNA]</scope>
    <source>
        <strain evidence="1 2">CNY-010</strain>
    </source>
</reference>
<evidence type="ECO:0000313" key="1">
    <source>
        <dbReference type="EMBL" id="AYF27508.1"/>
    </source>
</evidence>
<name>A0A386WIP4_9ACTN</name>
<gene>
    <name evidence="1" type="ORF">CSH63_08710</name>
</gene>
<sequence>MIADDSDAVTFRFLRMMRAEIGAERVGEDSLGRTVDLARRWWGTGDAADARLADALRELHGEPVDLADPHDVAGAASALTADAGLLTEPDPRGAAIARFAANARRLRIGEITPAEFDELMARDRTDPDA</sequence>
<organism evidence="1 2">
    <name type="scientific">Micromonospora tulbaghiae</name>
    <dbReference type="NCBI Taxonomy" id="479978"/>
    <lineage>
        <taxon>Bacteria</taxon>
        <taxon>Bacillati</taxon>
        <taxon>Actinomycetota</taxon>
        <taxon>Actinomycetes</taxon>
        <taxon>Micromonosporales</taxon>
        <taxon>Micromonosporaceae</taxon>
        <taxon>Micromonospora</taxon>
    </lineage>
</organism>
<dbReference type="EMBL" id="CP024087">
    <property type="protein sequence ID" value="AYF27508.1"/>
    <property type="molecule type" value="Genomic_DNA"/>
</dbReference>
<dbReference type="Proteomes" id="UP000267804">
    <property type="component" value="Chromosome"/>
</dbReference>
<dbReference type="RefSeq" id="WP_120569812.1">
    <property type="nucleotide sequence ID" value="NZ_CP024087.1"/>
</dbReference>
<dbReference type="AlphaFoldDB" id="A0A386WIP4"/>
<proteinExistence type="predicted"/>
<protein>
    <submittedName>
        <fullName evidence="1">Uncharacterized protein</fullName>
    </submittedName>
</protein>
<accession>A0A386WIP4</accession>
<dbReference type="KEGG" id="mtua:CSH63_08710"/>